<proteinExistence type="predicted"/>
<dbReference type="EMBL" id="CAUJNA010003592">
    <property type="protein sequence ID" value="CAJ1405582.1"/>
    <property type="molecule type" value="Genomic_DNA"/>
</dbReference>
<feature type="region of interest" description="Disordered" evidence="1">
    <location>
        <begin position="1"/>
        <end position="34"/>
    </location>
</feature>
<evidence type="ECO:0000313" key="2">
    <source>
        <dbReference type="EMBL" id="CAJ1405582.1"/>
    </source>
</evidence>
<evidence type="ECO:0000256" key="1">
    <source>
        <dbReference type="SAM" id="MobiDB-lite"/>
    </source>
</evidence>
<organism evidence="2 3">
    <name type="scientific">Effrenium voratum</name>
    <dbReference type="NCBI Taxonomy" id="2562239"/>
    <lineage>
        <taxon>Eukaryota</taxon>
        <taxon>Sar</taxon>
        <taxon>Alveolata</taxon>
        <taxon>Dinophyceae</taxon>
        <taxon>Suessiales</taxon>
        <taxon>Symbiodiniaceae</taxon>
        <taxon>Effrenium</taxon>
    </lineage>
</organism>
<dbReference type="AlphaFoldDB" id="A0AA36JH77"/>
<gene>
    <name evidence="2" type="ORF">EVOR1521_LOCUS27753</name>
</gene>
<dbReference type="Proteomes" id="UP001178507">
    <property type="component" value="Unassembled WGS sequence"/>
</dbReference>
<sequence>MKTLSEQKAAQREQGEKKKMRRSTPELPERPFHVLSTLHGSASYSFGKPVHKKGKFKIPVLQVRDADYGRSEPSPGAGEYSQPSVTFPEESKGVSQTGGWKSIDHQAFMERLKKHRYKPTQGFFEHLYHEMTHVARLEIIDHVHWLAEFNYHMEQRSSGTSTHMWKRESSWR</sequence>
<comment type="caution">
    <text evidence="2">The sequence shown here is derived from an EMBL/GenBank/DDBJ whole genome shotgun (WGS) entry which is preliminary data.</text>
</comment>
<accession>A0AA36JH77</accession>
<feature type="region of interest" description="Disordered" evidence="1">
    <location>
        <begin position="67"/>
        <end position="99"/>
    </location>
</feature>
<reference evidence="2" key="1">
    <citation type="submission" date="2023-08" db="EMBL/GenBank/DDBJ databases">
        <authorList>
            <person name="Chen Y."/>
            <person name="Shah S."/>
            <person name="Dougan E. K."/>
            <person name="Thang M."/>
            <person name="Chan C."/>
        </authorList>
    </citation>
    <scope>NUCLEOTIDE SEQUENCE</scope>
</reference>
<keyword evidence="3" id="KW-1185">Reference proteome</keyword>
<name>A0AA36JH77_9DINO</name>
<protein>
    <submittedName>
        <fullName evidence="2">Uncharacterized protein</fullName>
    </submittedName>
</protein>
<evidence type="ECO:0000313" key="3">
    <source>
        <dbReference type="Proteomes" id="UP001178507"/>
    </source>
</evidence>
<feature type="compositionally biased region" description="Basic and acidic residues" evidence="1">
    <location>
        <begin position="9"/>
        <end position="32"/>
    </location>
</feature>